<evidence type="ECO:0000313" key="2">
    <source>
        <dbReference type="Proteomes" id="UP000306562"/>
    </source>
</evidence>
<name>A0AAX3HZC6_9PSED</name>
<dbReference type="AlphaFoldDB" id="A0AAX3HZC6"/>
<sequence>MAVYQLSNAGLTHRYRGQAPSHIWTSLAVRVCILHSSARMRRCIRPSACASTALLQARLGQNVGGGLLPMAVYQVNNTCLAHRYRGQAPPTFGSHWLSGFAYCYSPRRMRRCIRPSAWASTALSQARLGQNVGGGLLPMAVYQLSNAGLTHRYRGQAPSHIWSHCLSGFAYCYSPRRMRRCMKPSACASTALLQARLGQNVGGGLLPMAVYQVNNTCLAHRYRGQAPSHIWISLAVRVCILHSSARMRRCIRPSAWASTALSQARLGQNVGGGLLPMAVYQLNNT</sequence>
<dbReference type="Proteomes" id="UP000306562">
    <property type="component" value="Chromosome"/>
</dbReference>
<reference evidence="1 2" key="1">
    <citation type="submission" date="2019-05" db="EMBL/GenBank/DDBJ databases">
        <authorList>
            <consortium name="Pathogen Informatics"/>
        </authorList>
    </citation>
    <scope>NUCLEOTIDE SEQUENCE [LARGE SCALE GENOMIC DNA]</scope>
    <source>
        <strain evidence="1 2">NCTC10696</strain>
    </source>
</reference>
<organism evidence="1 2">
    <name type="scientific">Pseudomonas synxantha</name>
    <dbReference type="NCBI Taxonomy" id="47883"/>
    <lineage>
        <taxon>Bacteria</taxon>
        <taxon>Pseudomonadati</taxon>
        <taxon>Pseudomonadota</taxon>
        <taxon>Gammaproteobacteria</taxon>
        <taxon>Pseudomonadales</taxon>
        <taxon>Pseudomonadaceae</taxon>
        <taxon>Pseudomonas</taxon>
    </lineage>
</organism>
<accession>A0AAX3HZC6</accession>
<dbReference type="EMBL" id="LR590482">
    <property type="protein sequence ID" value="VTQ87228.1"/>
    <property type="molecule type" value="Genomic_DNA"/>
</dbReference>
<protein>
    <recommendedName>
        <fullName evidence="3">Threonine synthase</fullName>
    </recommendedName>
</protein>
<gene>
    <name evidence="1" type="ORF">NCTC10696_00185</name>
</gene>
<evidence type="ECO:0000313" key="1">
    <source>
        <dbReference type="EMBL" id="VTQ87228.1"/>
    </source>
</evidence>
<evidence type="ECO:0008006" key="3">
    <source>
        <dbReference type="Google" id="ProtNLM"/>
    </source>
</evidence>
<proteinExistence type="predicted"/>